<evidence type="ECO:0000313" key="3">
    <source>
        <dbReference type="EMBL" id="HIZ02888.1"/>
    </source>
</evidence>
<accession>A0A9D2CY46</accession>
<feature type="region of interest" description="Disordered" evidence="2">
    <location>
        <begin position="16"/>
        <end position="38"/>
    </location>
</feature>
<dbReference type="Pfam" id="PF01076">
    <property type="entry name" value="Mob_Pre"/>
    <property type="match status" value="1"/>
</dbReference>
<dbReference type="NCBIfam" id="NF041497">
    <property type="entry name" value="MobV"/>
    <property type="match status" value="1"/>
</dbReference>
<feature type="compositionally biased region" description="Basic and acidic residues" evidence="2">
    <location>
        <begin position="294"/>
        <end position="321"/>
    </location>
</feature>
<dbReference type="GO" id="GO:0003677">
    <property type="term" value="F:DNA binding"/>
    <property type="evidence" value="ECO:0007669"/>
    <property type="project" value="InterPro"/>
</dbReference>
<evidence type="ECO:0000313" key="4">
    <source>
        <dbReference type="Proteomes" id="UP000824132"/>
    </source>
</evidence>
<evidence type="ECO:0000256" key="1">
    <source>
        <dbReference type="ARBA" id="ARBA00010657"/>
    </source>
</evidence>
<proteinExistence type="inferred from homology"/>
<dbReference type="CDD" id="cd17242">
    <property type="entry name" value="MobM_relaxase"/>
    <property type="match status" value="1"/>
</dbReference>
<dbReference type="GO" id="GO:0006310">
    <property type="term" value="P:DNA recombination"/>
    <property type="evidence" value="ECO:0007669"/>
    <property type="project" value="InterPro"/>
</dbReference>
<dbReference type="InterPro" id="IPR001668">
    <property type="entry name" value="Mob_Pre"/>
</dbReference>
<dbReference type="EMBL" id="DXCL01000009">
    <property type="protein sequence ID" value="HIZ02888.1"/>
    <property type="molecule type" value="Genomic_DNA"/>
</dbReference>
<dbReference type="Proteomes" id="UP000824132">
    <property type="component" value="Unassembled WGS sequence"/>
</dbReference>
<gene>
    <name evidence="3" type="ORF">H9727_01225</name>
</gene>
<sequence length="345" mass="39617">MSYIICNEKKIKHDGIPPVEKENERDEQYNGANKNIDHSRTGNNIRFVERGQSYLTYIKQRVKEVGARIKKDSVLLSSWVITASPEWFKGMRPEHIQEYFRECYRFFAERYGEENIVGAVVHLDETTPHMHLNMVPIYQGHRLCCKHLFDRVALRKLQTDIYEQVGKHWGLKRGEKGSKTKHLDVAEYKVKMAEEKAAEITVACVEAEQGLANVKAEKRNTEKEVESLSTQKETLTKEVDDLSEVKDAATCPIPVVGKTSVITSLRVENAKLKQENADLSKRLDVAMTETLREAKRADQAERSNEAGKKALDKLRELERTNPEAYNELMHPTPKPRVKSTGNFKY</sequence>
<protein>
    <submittedName>
        <fullName evidence="3">Plasmid recombination protein</fullName>
    </submittedName>
</protein>
<comment type="similarity">
    <text evidence="1">Belongs to the plasmid mobilization pre family.</text>
</comment>
<feature type="compositionally biased region" description="Basic and acidic residues" evidence="2">
    <location>
        <begin position="16"/>
        <end position="28"/>
    </location>
</feature>
<reference evidence="3" key="1">
    <citation type="journal article" date="2021" name="PeerJ">
        <title>Extensive microbial diversity within the chicken gut microbiome revealed by metagenomics and culture.</title>
        <authorList>
            <person name="Gilroy R."/>
            <person name="Ravi A."/>
            <person name="Getino M."/>
            <person name="Pursley I."/>
            <person name="Horton D.L."/>
            <person name="Alikhan N.F."/>
            <person name="Baker D."/>
            <person name="Gharbi K."/>
            <person name="Hall N."/>
            <person name="Watson M."/>
            <person name="Adriaenssens E.M."/>
            <person name="Foster-Nyarko E."/>
            <person name="Jarju S."/>
            <person name="Secka A."/>
            <person name="Antonio M."/>
            <person name="Oren A."/>
            <person name="Chaudhuri R.R."/>
            <person name="La Ragione R."/>
            <person name="Hildebrand F."/>
            <person name="Pallen M.J."/>
        </authorList>
    </citation>
    <scope>NUCLEOTIDE SEQUENCE</scope>
    <source>
        <strain evidence="3">CHK187-5294</strain>
    </source>
</reference>
<evidence type="ECO:0000256" key="2">
    <source>
        <dbReference type="SAM" id="MobiDB-lite"/>
    </source>
</evidence>
<name>A0A9D2CY46_9FIRM</name>
<dbReference type="AlphaFoldDB" id="A0A9D2CY46"/>
<organism evidence="3 4">
    <name type="scientific">Candidatus Borkfalkia avistercoris</name>
    <dbReference type="NCBI Taxonomy" id="2838504"/>
    <lineage>
        <taxon>Bacteria</taxon>
        <taxon>Bacillati</taxon>
        <taxon>Bacillota</taxon>
        <taxon>Clostridia</taxon>
        <taxon>Christensenellales</taxon>
        <taxon>Christensenellaceae</taxon>
        <taxon>Candidatus Borkfalkia</taxon>
    </lineage>
</organism>
<dbReference type="Gene3D" id="3.30.930.30">
    <property type="match status" value="1"/>
</dbReference>
<reference evidence="3" key="2">
    <citation type="submission" date="2021-04" db="EMBL/GenBank/DDBJ databases">
        <authorList>
            <person name="Gilroy R."/>
        </authorList>
    </citation>
    <scope>NUCLEOTIDE SEQUENCE</scope>
    <source>
        <strain evidence="3">CHK187-5294</strain>
    </source>
</reference>
<feature type="region of interest" description="Disordered" evidence="2">
    <location>
        <begin position="294"/>
        <end position="345"/>
    </location>
</feature>
<comment type="caution">
    <text evidence="3">The sequence shown here is derived from an EMBL/GenBank/DDBJ whole genome shotgun (WGS) entry which is preliminary data.</text>
</comment>